<feature type="region of interest" description="Disordered" evidence="2">
    <location>
        <begin position="248"/>
        <end position="277"/>
    </location>
</feature>
<reference evidence="4 5" key="1">
    <citation type="journal article" date="2018" name="Sci. Rep.">
        <title>Comparative genomics provides insights into the lifestyle and reveals functional heterogeneity of dark septate endophytic fungi.</title>
        <authorList>
            <person name="Knapp D.G."/>
            <person name="Nemeth J.B."/>
            <person name="Barry K."/>
            <person name="Hainaut M."/>
            <person name="Henrissat B."/>
            <person name="Johnson J."/>
            <person name="Kuo A."/>
            <person name="Lim J.H.P."/>
            <person name="Lipzen A."/>
            <person name="Nolan M."/>
            <person name="Ohm R.A."/>
            <person name="Tamas L."/>
            <person name="Grigoriev I.V."/>
            <person name="Spatafora J.W."/>
            <person name="Nagy L.G."/>
            <person name="Kovacs G.M."/>
        </authorList>
    </citation>
    <scope>NUCLEOTIDE SEQUENCE [LARGE SCALE GENOMIC DNA]</scope>
    <source>
        <strain evidence="4 5">DSE2036</strain>
    </source>
</reference>
<dbReference type="EMBL" id="KZ805382">
    <property type="protein sequence ID" value="PVH99939.1"/>
    <property type="molecule type" value="Genomic_DNA"/>
</dbReference>
<evidence type="ECO:0000256" key="3">
    <source>
        <dbReference type="SAM" id="Phobius"/>
    </source>
</evidence>
<keyword evidence="3" id="KW-1133">Transmembrane helix</keyword>
<dbReference type="STRING" id="97972.A0A2V1DRI6"/>
<comment type="similarity">
    <text evidence="1">Belongs to the ustYa family.</text>
</comment>
<keyword evidence="3" id="KW-0812">Transmembrane</keyword>
<organism evidence="4 5">
    <name type="scientific">Periconia macrospinosa</name>
    <dbReference type="NCBI Taxonomy" id="97972"/>
    <lineage>
        <taxon>Eukaryota</taxon>
        <taxon>Fungi</taxon>
        <taxon>Dikarya</taxon>
        <taxon>Ascomycota</taxon>
        <taxon>Pezizomycotina</taxon>
        <taxon>Dothideomycetes</taxon>
        <taxon>Pleosporomycetidae</taxon>
        <taxon>Pleosporales</taxon>
        <taxon>Massarineae</taxon>
        <taxon>Periconiaceae</taxon>
        <taxon>Periconia</taxon>
    </lineage>
</organism>
<dbReference type="GO" id="GO:0043386">
    <property type="term" value="P:mycotoxin biosynthetic process"/>
    <property type="evidence" value="ECO:0007669"/>
    <property type="project" value="InterPro"/>
</dbReference>
<proteinExistence type="inferred from homology"/>
<evidence type="ECO:0000256" key="2">
    <source>
        <dbReference type="SAM" id="MobiDB-lite"/>
    </source>
</evidence>
<keyword evidence="3" id="KW-0472">Membrane</keyword>
<gene>
    <name evidence="4" type="ORF">DM02DRAFT_672325</name>
</gene>
<dbReference type="PANTHER" id="PTHR33365:SF12">
    <property type="entry name" value="TAT PATHWAY SIGNAL SEQUENCE"/>
    <property type="match status" value="1"/>
</dbReference>
<evidence type="ECO:0008006" key="6">
    <source>
        <dbReference type="Google" id="ProtNLM"/>
    </source>
</evidence>
<evidence type="ECO:0000256" key="1">
    <source>
        <dbReference type="ARBA" id="ARBA00035112"/>
    </source>
</evidence>
<feature type="transmembrane region" description="Helical" evidence="3">
    <location>
        <begin position="27"/>
        <end position="51"/>
    </location>
</feature>
<accession>A0A2V1DRI6</accession>
<name>A0A2V1DRI6_9PLEO</name>
<dbReference type="OrthoDB" id="3687641at2759"/>
<evidence type="ECO:0000313" key="5">
    <source>
        <dbReference type="Proteomes" id="UP000244855"/>
    </source>
</evidence>
<sequence>MASSSDGVSFHQEKYMTSTRGKWKRQAVYAILLTAAVAYVCGSLAFMVLIYTRGEYRLRGPDPPYTPLSDLRYVVTNSADGYDKDLQGFPSKAHDKAWIELVTPALSRATYEEMKLGREDPEHSVGVGDGNGGYMVSLGVYHELHCLRRMKMYLHKEHYYPKLAHGSDEDKYELNHLGHCLEAIRLSLMCAGNTALYSFQWPNNNEEVRKPKTKTNSQRTCVNWEGIEAWAKNRSIGMNPRLERPVVEVDHSKMDHSKVDHSKMDHSKSDHDKDKSG</sequence>
<dbReference type="AlphaFoldDB" id="A0A2V1DRI6"/>
<evidence type="ECO:0000313" key="4">
    <source>
        <dbReference type="EMBL" id="PVH99939.1"/>
    </source>
</evidence>
<dbReference type="PANTHER" id="PTHR33365">
    <property type="entry name" value="YALI0B05434P"/>
    <property type="match status" value="1"/>
</dbReference>
<dbReference type="Pfam" id="PF11807">
    <property type="entry name" value="UstYa"/>
    <property type="match status" value="1"/>
</dbReference>
<dbReference type="InterPro" id="IPR021765">
    <property type="entry name" value="UstYa-like"/>
</dbReference>
<keyword evidence="5" id="KW-1185">Reference proteome</keyword>
<protein>
    <recommendedName>
        <fullName evidence="6">Tat pathway signal sequence</fullName>
    </recommendedName>
</protein>
<dbReference type="Proteomes" id="UP000244855">
    <property type="component" value="Unassembled WGS sequence"/>
</dbReference>